<evidence type="ECO:0000313" key="3">
    <source>
        <dbReference type="Proteomes" id="UP000007076"/>
    </source>
</evidence>
<dbReference type="PATRIC" id="fig|452652.3.peg.6743"/>
<dbReference type="AlphaFoldDB" id="E4N2U6"/>
<dbReference type="HOGENOM" id="CLU_1667070_0_0_11"/>
<accession>E4N2U6</accession>
<dbReference type="Proteomes" id="UP000007076">
    <property type="component" value="Chromosome"/>
</dbReference>
<feature type="compositionally biased region" description="Low complexity" evidence="1">
    <location>
        <begin position="1"/>
        <end position="64"/>
    </location>
</feature>
<evidence type="ECO:0000256" key="1">
    <source>
        <dbReference type="SAM" id="MobiDB-lite"/>
    </source>
</evidence>
<protein>
    <submittedName>
        <fullName evidence="2">Uncharacterized protein</fullName>
    </submittedName>
</protein>
<proteinExistence type="predicted"/>
<reference evidence="2 3" key="1">
    <citation type="journal article" date="2010" name="DNA Res.">
        <title>Genome sequence of Kitasatospora setae NBRC 14216T: an evolutionary snapshot of the family Streptomycetaceae.</title>
        <authorList>
            <person name="Ichikawa N."/>
            <person name="Oguchi A."/>
            <person name="Ikeda H."/>
            <person name="Ishikawa J."/>
            <person name="Kitani S."/>
            <person name="Watanabe Y."/>
            <person name="Nakamura S."/>
            <person name="Katano Y."/>
            <person name="Kishi E."/>
            <person name="Sasagawa M."/>
            <person name="Ankai A."/>
            <person name="Fukui S."/>
            <person name="Hashimoto Y."/>
            <person name="Kamata S."/>
            <person name="Otoguro M."/>
            <person name="Tanikawa S."/>
            <person name="Nihira T."/>
            <person name="Horinouchi S."/>
            <person name="Ohnishi Y."/>
            <person name="Hayakawa M."/>
            <person name="Kuzuyama T."/>
            <person name="Arisawa A."/>
            <person name="Nomoto F."/>
            <person name="Miura H."/>
            <person name="Takahashi Y."/>
            <person name="Fujita N."/>
        </authorList>
    </citation>
    <scope>NUCLEOTIDE SEQUENCE [LARGE SCALE GENOMIC DNA]</scope>
    <source>
        <strain evidence="3">ATCC 33774 / DSM 43861 / JCM 3304 / KCC A-0304 / NBRC 14216 / KM-6054</strain>
    </source>
</reference>
<evidence type="ECO:0000313" key="2">
    <source>
        <dbReference type="EMBL" id="BAJ32480.1"/>
    </source>
</evidence>
<dbReference type="RefSeq" id="WP_014139776.1">
    <property type="nucleotide sequence ID" value="NC_016109.1"/>
</dbReference>
<name>E4N2U6_KITSK</name>
<dbReference type="STRING" id="452652.KSE_67220"/>
<sequence length="158" mass="16463">MTTDDTTTTGRFAIQEPAGQAPAGQAPTGQAPAGPRADAPAGLAKAPKAAESARPRSAAGNPPGLSGPGPLLPPESAARLTDRLERAVGGFVDDPVRAVRAADEALDETVRLLADGLRERHAALRGAWQSEDADQDRTEALRLSLRSYRDLLRQLLAA</sequence>
<keyword evidence="3" id="KW-1185">Reference proteome</keyword>
<gene>
    <name evidence="2" type="ordered locus">KSE_67220</name>
</gene>
<organism evidence="2 3">
    <name type="scientific">Kitasatospora setae (strain ATCC 33774 / DSM 43861 / JCM 3304 / KCC A-0304 / NBRC 14216 / KM-6054)</name>
    <name type="common">Streptomyces setae</name>
    <dbReference type="NCBI Taxonomy" id="452652"/>
    <lineage>
        <taxon>Bacteria</taxon>
        <taxon>Bacillati</taxon>
        <taxon>Actinomycetota</taxon>
        <taxon>Actinomycetes</taxon>
        <taxon>Kitasatosporales</taxon>
        <taxon>Streptomycetaceae</taxon>
        <taxon>Kitasatospora</taxon>
    </lineage>
</organism>
<feature type="region of interest" description="Disordered" evidence="1">
    <location>
        <begin position="1"/>
        <end position="76"/>
    </location>
</feature>
<dbReference type="EMBL" id="AP010968">
    <property type="protein sequence ID" value="BAJ32480.1"/>
    <property type="molecule type" value="Genomic_DNA"/>
</dbReference>
<dbReference type="KEGG" id="ksk:KSE_67220"/>